<dbReference type="InterPro" id="IPR050763">
    <property type="entry name" value="ABC_transporter_ATP-binding"/>
</dbReference>
<keyword evidence="3" id="KW-0547">Nucleotide-binding</keyword>
<dbReference type="CDD" id="cd03230">
    <property type="entry name" value="ABC_DR_subfamily_A"/>
    <property type="match status" value="1"/>
</dbReference>
<keyword evidence="7" id="KW-1185">Reference proteome</keyword>
<evidence type="ECO:0000259" key="5">
    <source>
        <dbReference type="PROSITE" id="PS50893"/>
    </source>
</evidence>
<comment type="similarity">
    <text evidence="1">Belongs to the ABC transporter superfamily.</text>
</comment>
<evidence type="ECO:0000256" key="3">
    <source>
        <dbReference type="ARBA" id="ARBA00022741"/>
    </source>
</evidence>
<evidence type="ECO:0000313" key="7">
    <source>
        <dbReference type="Proteomes" id="UP000030647"/>
    </source>
</evidence>
<keyword evidence="2" id="KW-0813">Transport</keyword>
<dbReference type="Pfam" id="PF00005">
    <property type="entry name" value="ABC_tran"/>
    <property type="match status" value="1"/>
</dbReference>
<proteinExistence type="inferred from homology"/>
<organism evidence="6 7">
    <name type="scientific">Schleiferilactobacillus shenzhenensis LY-73</name>
    <dbReference type="NCBI Taxonomy" id="1231336"/>
    <lineage>
        <taxon>Bacteria</taxon>
        <taxon>Bacillati</taxon>
        <taxon>Bacillota</taxon>
        <taxon>Bacilli</taxon>
        <taxon>Lactobacillales</taxon>
        <taxon>Lactobacillaceae</taxon>
        <taxon>Schleiferilactobacillus</taxon>
    </lineage>
</organism>
<evidence type="ECO:0000313" key="6">
    <source>
        <dbReference type="EMBL" id="ERL64273.1"/>
    </source>
</evidence>
<dbReference type="InterPro" id="IPR003439">
    <property type="entry name" value="ABC_transporter-like_ATP-bd"/>
</dbReference>
<dbReference type="GO" id="GO:0005524">
    <property type="term" value="F:ATP binding"/>
    <property type="evidence" value="ECO:0007669"/>
    <property type="project" value="UniProtKB-KW"/>
</dbReference>
<dbReference type="Gene3D" id="3.40.50.300">
    <property type="entry name" value="P-loop containing nucleotide triphosphate hydrolases"/>
    <property type="match status" value="1"/>
</dbReference>
<accession>U4TQT6</accession>
<reference evidence="7" key="1">
    <citation type="journal article" date="2013" name="Genome Announc.">
        <title>Whole-Genome Sequencing of Lactobacillus shenzhenensis Strain LY-73T.</title>
        <authorList>
            <person name="Lin Z."/>
            <person name="Liu Z."/>
            <person name="Yang R."/>
            <person name="Zou Y."/>
            <person name="Wan D."/>
            <person name="Chen J."/>
            <person name="Guo M."/>
            <person name="Zhao J."/>
            <person name="Fang C."/>
            <person name="Yang R."/>
            <person name="Liu F."/>
        </authorList>
    </citation>
    <scope>NUCLEOTIDE SEQUENCE [LARGE SCALE GENOMIC DNA]</scope>
    <source>
        <strain evidence="7">LY-73</strain>
    </source>
</reference>
<evidence type="ECO:0000256" key="4">
    <source>
        <dbReference type="ARBA" id="ARBA00022840"/>
    </source>
</evidence>
<dbReference type="SMART" id="SM00382">
    <property type="entry name" value="AAA"/>
    <property type="match status" value="1"/>
</dbReference>
<dbReference type="GO" id="GO:0016887">
    <property type="term" value="F:ATP hydrolysis activity"/>
    <property type="evidence" value="ECO:0007669"/>
    <property type="project" value="InterPro"/>
</dbReference>
<keyword evidence="4" id="KW-0067">ATP-binding</keyword>
<dbReference type="HOGENOM" id="CLU_000604_1_2_9"/>
<dbReference type="PANTHER" id="PTHR42711:SF5">
    <property type="entry name" value="ABC TRANSPORTER ATP-BINDING PROTEIN NATA"/>
    <property type="match status" value="1"/>
</dbReference>
<sequence>MKNKPDFLAVNDVSFEITDGRVMAFLGPNGAGKTTTVKMLLGLITPSAGTIAIAGQPATPRSLRSVGAVLEGSRNIYWRLSPTENFEYWGGIRGVSRRTAIDRGVGYLDRFHMADKARQPVRELSRGMQQIVAICCALIHQPQLLLLDEPTLGLDLMAADRIEAIIRQLAREQHLGVLLTTHDMAVAQALSDDVLMIEHGQIVFRGETQTALRDFSAETYQLHFSAPLTAQAQTDLAALGTVALTAPDAAQLTLAQQDCLPMALKILATLPIDTITKQQVDLGTLFKQIIQSHQKAGADHADRD</sequence>
<dbReference type="Proteomes" id="UP000030647">
    <property type="component" value="Unassembled WGS sequence"/>
</dbReference>
<gene>
    <name evidence="6" type="ORF">L248_1456</name>
</gene>
<dbReference type="SUPFAM" id="SSF52540">
    <property type="entry name" value="P-loop containing nucleoside triphosphate hydrolases"/>
    <property type="match status" value="1"/>
</dbReference>
<dbReference type="STRING" id="1231336.L248_1456"/>
<dbReference type="InterPro" id="IPR003593">
    <property type="entry name" value="AAA+_ATPase"/>
</dbReference>
<feature type="domain" description="ABC transporter" evidence="5">
    <location>
        <begin position="1"/>
        <end position="224"/>
    </location>
</feature>
<dbReference type="InterPro" id="IPR027417">
    <property type="entry name" value="P-loop_NTPase"/>
</dbReference>
<name>U4TQT6_9LACO</name>
<dbReference type="PANTHER" id="PTHR42711">
    <property type="entry name" value="ABC TRANSPORTER ATP-BINDING PROTEIN"/>
    <property type="match status" value="1"/>
</dbReference>
<dbReference type="PROSITE" id="PS50893">
    <property type="entry name" value="ABC_TRANSPORTER_2"/>
    <property type="match status" value="1"/>
</dbReference>
<evidence type="ECO:0000256" key="1">
    <source>
        <dbReference type="ARBA" id="ARBA00005417"/>
    </source>
</evidence>
<dbReference type="EMBL" id="KI271601">
    <property type="protein sequence ID" value="ERL64273.1"/>
    <property type="molecule type" value="Genomic_DNA"/>
</dbReference>
<protein>
    <recommendedName>
        <fullName evidence="5">ABC transporter domain-containing protein</fullName>
    </recommendedName>
</protein>
<evidence type="ECO:0000256" key="2">
    <source>
        <dbReference type="ARBA" id="ARBA00022448"/>
    </source>
</evidence>
<dbReference type="eggNOG" id="COG1131">
    <property type="taxonomic scope" value="Bacteria"/>
</dbReference>
<dbReference type="AlphaFoldDB" id="U4TQT6"/>